<dbReference type="Proteomes" id="UP000480266">
    <property type="component" value="Unassembled WGS sequence"/>
</dbReference>
<comment type="caution">
    <text evidence="1">The sequence shown here is derived from an EMBL/GenBank/DDBJ whole genome shotgun (WGS) entry which is preliminary data.</text>
</comment>
<proteinExistence type="predicted"/>
<accession>A0A7C9VMV2</accession>
<dbReference type="EMBL" id="JAAMRR010001408">
    <property type="protein sequence ID" value="NGX98850.1"/>
    <property type="molecule type" value="Genomic_DNA"/>
</dbReference>
<evidence type="ECO:0000313" key="1">
    <source>
        <dbReference type="EMBL" id="NGX98850.1"/>
    </source>
</evidence>
<evidence type="ECO:0000313" key="2">
    <source>
        <dbReference type="Proteomes" id="UP000480266"/>
    </source>
</evidence>
<dbReference type="AlphaFoldDB" id="A0A7C9VMV2"/>
<protein>
    <recommendedName>
        <fullName evidence="3">PD-(D/E)XK endonuclease-like domain-containing protein</fullName>
    </recommendedName>
</protein>
<organism evidence="1 2">
    <name type="scientific">Candidatus Afipia apatlaquensis</name>
    <dbReference type="NCBI Taxonomy" id="2712852"/>
    <lineage>
        <taxon>Bacteria</taxon>
        <taxon>Pseudomonadati</taxon>
        <taxon>Pseudomonadota</taxon>
        <taxon>Alphaproteobacteria</taxon>
        <taxon>Hyphomicrobiales</taxon>
        <taxon>Nitrobacteraceae</taxon>
        <taxon>Afipia</taxon>
    </lineage>
</organism>
<sequence>MERVDFLPSMSPGTYGTAVHIAFGAEVKTLGIPGLGDIERSFSLSDADPRYGLLGTVRTDVILRNIQGDIIAIYDVKTGDARMRPARANALREATGATSNTPVFELNIVRGPSRKYRRVKFNRTIHFARTHAMVNARRV</sequence>
<gene>
    <name evidence="1" type="ORF">G4V63_27685</name>
</gene>
<name>A0A7C9VMV2_9BRAD</name>
<keyword evidence="2" id="KW-1185">Reference proteome</keyword>
<evidence type="ECO:0008006" key="3">
    <source>
        <dbReference type="Google" id="ProtNLM"/>
    </source>
</evidence>
<reference evidence="1" key="1">
    <citation type="submission" date="2020-02" db="EMBL/GenBank/DDBJ databases">
        <title>Draft genome sequence of Candidatus Afipia apatlaquensis IBT-C3, a potential strain for decolorization of textile dyes.</title>
        <authorList>
            <person name="Sanchez-Reyes A."/>
            <person name="Breton-Deval L."/>
            <person name="Mangelson H."/>
            <person name="Sanchez-Flores A."/>
        </authorList>
    </citation>
    <scope>NUCLEOTIDE SEQUENCE [LARGE SCALE GENOMIC DNA]</scope>
    <source>
        <strain evidence="1">IBT-C3</strain>
    </source>
</reference>